<evidence type="ECO:0000256" key="1">
    <source>
        <dbReference type="SAM" id="Coils"/>
    </source>
</evidence>
<name>A0A5J4N8Z8_9TREM</name>
<feature type="coiled-coil region" evidence="1">
    <location>
        <begin position="491"/>
        <end position="518"/>
    </location>
</feature>
<dbReference type="EMBL" id="QNGE01005983">
    <property type="protein sequence ID" value="KAA3671699.1"/>
    <property type="molecule type" value="Genomic_DNA"/>
</dbReference>
<dbReference type="AlphaFoldDB" id="A0A5J4N8Z8"/>
<gene>
    <name evidence="2" type="ORF">DEA37_0007459</name>
</gene>
<accession>A0A5J4N8Z8</accession>
<sequence>MPHKTNPVYYSSDEVGIPIMKLGEVLFARRWKDCLHHGKELRHLKREIRVRTIEWFFLFQKGPHKFVHGTYPKPSGRLLNKLLETVSSAIRIYKNEKQAVALKRLVDQLDHGQFLNIILFLLLISDVKCEETTLGAVRIPSEALTAAVISETDAAPKYSTFECSKLSLSSVNVTSPASLQVVDGVKKASRENPFTNLIDFYGQEPSVTHFFGAFTVMGPEAKHLLSESGSAPLKIPVGLSPAVIKYRYLHCCDVSVSLVIFYIDAIAFVDLLSQFCRQFMYAHRIWLSVAPNAWYRTANLLGLDCGSVRLQPGGTCGAVLLQTRLQTVSQASYRLSCSFLEQLLVHGVYDESMNEFNLHVSNVHLLKRVCLLSLHPTDVSFWVSSFRYETCGSGAGFMNLLPTHFEHCVLRCAKSIQLLKSVAPKHFVFKSRRNFPGLRFPASSSEVMDQQNSLSSYLDGLEKSALSAQSTRLQQLARAVHQRQELLRLAAETHARNLIELEANKQRIRDAHRTKQEQTFLELKMAAEQAIARRHAAIEAEKAVDKAVLEAASRLEAYRKDVITAARRVLILDSSSNELEAHYAALSRDADLRRLKAGQRIQENQFISEVLHKDGLKAQEFQVNRTTASVSFKEDECIPIDPLSGVNASRLDSPPPKVSKAPHHQPPCAINGCPTDLVSHSLAPIDQRTQVEATVQPPLIEVADLSDPLALLRAKFRQRNSAMCAPSEQMFDLLYMSERSSDLQSESPDESMMFMADSKKPAIDSVVRFRDRNFRGHVSDSTVQRMLYGSGSGPACRPSGELPVSLVLYT</sequence>
<keyword evidence="1" id="KW-0175">Coiled coil</keyword>
<dbReference type="Proteomes" id="UP000324629">
    <property type="component" value="Unassembled WGS sequence"/>
</dbReference>
<keyword evidence="3" id="KW-1185">Reference proteome</keyword>
<protein>
    <submittedName>
        <fullName evidence="2">Uncharacterized protein</fullName>
    </submittedName>
</protein>
<comment type="caution">
    <text evidence="2">The sequence shown here is derived from an EMBL/GenBank/DDBJ whole genome shotgun (WGS) entry which is preliminary data.</text>
</comment>
<reference evidence="2 3" key="1">
    <citation type="journal article" date="2019" name="Gigascience">
        <title>Whole-genome sequence of the oriental lung fluke Paragonimus westermani.</title>
        <authorList>
            <person name="Oey H."/>
            <person name="Zakrzewski M."/>
            <person name="Narain K."/>
            <person name="Devi K.R."/>
            <person name="Agatsuma T."/>
            <person name="Nawaratna S."/>
            <person name="Gobert G.N."/>
            <person name="Jones M.K."/>
            <person name="Ragan M.A."/>
            <person name="McManus D.P."/>
            <person name="Krause L."/>
        </authorList>
    </citation>
    <scope>NUCLEOTIDE SEQUENCE [LARGE SCALE GENOMIC DNA]</scope>
    <source>
        <strain evidence="2 3">IND2009</strain>
    </source>
</reference>
<evidence type="ECO:0000313" key="3">
    <source>
        <dbReference type="Proteomes" id="UP000324629"/>
    </source>
</evidence>
<evidence type="ECO:0000313" key="2">
    <source>
        <dbReference type="EMBL" id="KAA3671699.1"/>
    </source>
</evidence>
<organism evidence="2 3">
    <name type="scientific">Paragonimus westermani</name>
    <dbReference type="NCBI Taxonomy" id="34504"/>
    <lineage>
        <taxon>Eukaryota</taxon>
        <taxon>Metazoa</taxon>
        <taxon>Spiralia</taxon>
        <taxon>Lophotrochozoa</taxon>
        <taxon>Platyhelminthes</taxon>
        <taxon>Trematoda</taxon>
        <taxon>Digenea</taxon>
        <taxon>Plagiorchiida</taxon>
        <taxon>Troglotremata</taxon>
        <taxon>Troglotrematidae</taxon>
        <taxon>Paragonimus</taxon>
    </lineage>
</organism>
<proteinExistence type="predicted"/>